<dbReference type="InParanoid" id="Q6ZEM8"/>
<name>Q6ZEM8_SYNY3</name>
<evidence type="ECO:0000313" key="2">
    <source>
        <dbReference type="Proteomes" id="UP000001425"/>
    </source>
</evidence>
<dbReference type="KEGG" id="syn:slr5102"/>
<keyword evidence="2" id="KW-1185">Reference proteome</keyword>
<evidence type="ECO:0000313" key="1">
    <source>
        <dbReference type="EMBL" id="BAD01872.1"/>
    </source>
</evidence>
<protein>
    <submittedName>
        <fullName evidence="1">Slr5102 protein</fullName>
    </submittedName>
</protein>
<dbReference type="AlphaFoldDB" id="Q6ZEM8"/>
<proteinExistence type="predicted"/>
<keyword evidence="1" id="KW-0614">Plasmid</keyword>
<dbReference type="Proteomes" id="UP000001425">
    <property type="component" value="Plasmid pSYSM"/>
</dbReference>
<dbReference type="Pfam" id="PF08843">
    <property type="entry name" value="AbiEii"/>
    <property type="match status" value="1"/>
</dbReference>
<dbReference type="Gene3D" id="3.10.450.620">
    <property type="entry name" value="JHP933, nucleotidyltransferase-like core domain"/>
    <property type="match status" value="1"/>
</dbReference>
<dbReference type="InterPro" id="IPR014942">
    <property type="entry name" value="AbiEii"/>
</dbReference>
<geneLocation type="plasmid" evidence="1 2">
    <name>pSYSM</name>
</geneLocation>
<organism evidence="1 2">
    <name type="scientific">Synechocystis sp. (strain ATCC 27184 / PCC 6803 / Kazusa)</name>
    <dbReference type="NCBI Taxonomy" id="1111708"/>
    <lineage>
        <taxon>Bacteria</taxon>
        <taxon>Bacillati</taxon>
        <taxon>Cyanobacteriota</taxon>
        <taxon>Cyanophyceae</taxon>
        <taxon>Synechococcales</taxon>
        <taxon>Merismopediaceae</taxon>
        <taxon>Synechocystis</taxon>
    </lineage>
</organism>
<reference evidence="1 2" key="1">
    <citation type="journal article" date="2003" name="DNA Res.">
        <title>Structural analysis of four large plasmids harboring in a unicellular cyanobacterium, Synechocystis sp. PCC 6803.</title>
        <authorList>
            <person name="Kaneko T."/>
            <person name="Nakamura Y."/>
            <person name="Sasamoto S."/>
            <person name="Watanabe A."/>
            <person name="Kohara M."/>
            <person name="Matsumoto M."/>
            <person name="Shimpo S."/>
            <person name="Yamada M."/>
            <person name="Tabata S."/>
        </authorList>
    </citation>
    <scope>NUCLEOTIDE SEQUENCE [LARGE SCALE GENOMIC DNA]</scope>
    <source>
        <strain evidence="2">ATCC 27184 / PCC 6803 / Kazusa</strain>
    </source>
</reference>
<sequence>MSSTLAITEIIQAIAAEFVVDECFIEKDWYAMRIIGVLSQIQDPTFQLVFSGGTSLSKGFGLIQRFSEDLDFKVKIINNHPPSKNRQQKQRKAFRDKILENLEQYQTDWQVDLNALQKGNESKFFKVPIRYQPLFQVSNSLRPHVQLEVTFESPALEPELKDLQSFVGKALKQQPEAINFPCVNPIETAADKLSALVWRI</sequence>
<dbReference type="EMBL" id="AP004310">
    <property type="protein sequence ID" value="BAD01872.1"/>
    <property type="molecule type" value="Genomic_DNA"/>
</dbReference>
<dbReference type="EnsemblBacteria" id="BAD01872">
    <property type="protein sequence ID" value="BAD01872"/>
    <property type="gene ID" value="BAD01872"/>
</dbReference>
<accession>Q6ZEM8</accession>
<gene>
    <name evidence="1" type="ordered locus">slr5102</name>
</gene>